<sequence>MSSHRAYYKLRVCQEAVWEAFRVFLDRLPSNEEYQTWVAACQHQPLCVDDLARNFSHSQEHIDMVHKGMDIPNIVPEILVEQVVEFSITIMDPSYGELLKDPDSARYHDLTRSLHDQMVAVFENLPGFKEIRILGFRSGGETIHYAVVFETDATGCSDYMDGLDDMVNGDMDSEDGEFVPTGPSLKEMVAKALRDQTSLPVDIQSLSFEPVSTVGPAVTVEKPHFSLPLDPVVRENDLETLLDPTAEPADEDVKESSISEAGSVSTSSGPAPVTAAGVVPGSHPETTAHSSTAVTMGIPSSEDSVMADVVTESPSSGVTVTTPLTFTERPPTEPIPLSKPLPEGPADEAAPGRDGLPSSAEESDPEGETVVPQEPPRASDGGSVPKVTSAPESSTAEVATTKEANSSEGSEEVVGITSAVETLFTELGAADAPLAEMPSATTEPTRGSTVVTPPLAEVEAEPDEVTTAAVVTVTKEDAVQDQEDQPPLSSAWPSLVDDDEVHIEDGAEDSYGESIESSGTEDYSSGYPYETSDRPFGETTPQPPLKYLTTPSMTTASRGKELVVFFSLRVTNMMFSDGLFNKTSPEYRSLENTFLELTQFSEPSDWTNPGAAQKSESRKQKTLASIPLLPYLQSNLTGFKELEILNFRNGSVVVNSKMKFAKSVPYNVTEAVHCVLEDFCNAASKRLDIEIDSRSLDIEPADRADPCKFLACNEFSRCVVNRWTKEGECLCDPGYSTVDGLPCQSVCSLTPDYCFNGGQCEIVPGHGATCRCPEGKYWHFRGERCTELVSLSVDPLLIVACIVGSLILVCAVIGILLFINKKCVGTRKTVTLIHTHSPFAFGSTTRLNPVFESDDGVLTQFTGSYCTSSTDASTSGHSQQDTLNTIENVHLSIEIPRQLYTTRPDKLVSEMVDFHHCIPHNETWQLSNEYRTSCCLVRASDSECFEVTVL</sequence>
<dbReference type="AlphaFoldDB" id="A0A8T3DI55"/>
<evidence type="ECO:0000256" key="15">
    <source>
        <dbReference type="ARBA" id="ARBA00042018"/>
    </source>
</evidence>
<evidence type="ECO:0000256" key="3">
    <source>
        <dbReference type="ARBA" id="ARBA00004593"/>
    </source>
</evidence>
<keyword evidence="19" id="KW-0472">Membrane</keyword>
<dbReference type="InterPro" id="IPR039861">
    <property type="entry name" value="IMPG"/>
</dbReference>
<keyword evidence="12" id="KW-0966">Cell projection</keyword>
<feature type="compositionally biased region" description="Polar residues" evidence="18">
    <location>
        <begin position="256"/>
        <end position="269"/>
    </location>
</feature>
<feature type="region of interest" description="Disordered" evidence="18">
    <location>
        <begin position="310"/>
        <end position="413"/>
    </location>
</feature>
<feature type="compositionally biased region" description="Polar residues" evidence="18">
    <location>
        <begin position="312"/>
        <end position="325"/>
    </location>
</feature>
<keyword evidence="10" id="KW-0675">Receptor</keyword>
<keyword evidence="5" id="KW-0272">Extracellular matrix</keyword>
<evidence type="ECO:0000256" key="14">
    <source>
        <dbReference type="ARBA" id="ARBA00040753"/>
    </source>
</evidence>
<evidence type="ECO:0000313" key="23">
    <source>
        <dbReference type="Proteomes" id="UP000829720"/>
    </source>
</evidence>
<keyword evidence="19" id="KW-0812">Transmembrane</keyword>
<keyword evidence="19" id="KW-1133">Transmembrane helix</keyword>
<evidence type="ECO:0000256" key="5">
    <source>
        <dbReference type="ARBA" id="ARBA00022530"/>
    </source>
</evidence>
<proteinExistence type="predicted"/>
<evidence type="ECO:0000256" key="8">
    <source>
        <dbReference type="ARBA" id="ARBA00022737"/>
    </source>
</evidence>
<dbReference type="PANTHER" id="PTHR12199:SF3">
    <property type="entry name" value="INTERPHOTORECEPTOR MATRIX PROTEOGLYCAN 1"/>
    <property type="match status" value="1"/>
</dbReference>
<feature type="transmembrane region" description="Helical" evidence="19">
    <location>
        <begin position="796"/>
        <end position="819"/>
    </location>
</feature>
<feature type="compositionally biased region" description="Polar residues" evidence="18">
    <location>
        <begin position="390"/>
        <end position="408"/>
    </location>
</feature>
<dbReference type="InterPro" id="IPR000742">
    <property type="entry name" value="EGF"/>
</dbReference>
<keyword evidence="4" id="KW-0964">Secreted</keyword>
<dbReference type="OrthoDB" id="8960773at2759"/>
<keyword evidence="9" id="KW-0730">Sialic acid</keyword>
<keyword evidence="7" id="KW-0732">Signal</keyword>
<comment type="caution">
    <text evidence="22">The sequence shown here is derived from an EMBL/GenBank/DDBJ whole genome shotgun (WGS) entry which is preliminary data.</text>
</comment>
<evidence type="ECO:0000256" key="16">
    <source>
        <dbReference type="ARBA" id="ARBA00045407"/>
    </source>
</evidence>
<keyword evidence="17" id="KW-0245">EGF-like domain</keyword>
<reference evidence="22" key="1">
    <citation type="submission" date="2021-01" db="EMBL/GenBank/DDBJ databases">
        <authorList>
            <person name="Zahm M."/>
            <person name="Roques C."/>
            <person name="Cabau C."/>
            <person name="Klopp C."/>
            <person name="Donnadieu C."/>
            <person name="Jouanno E."/>
            <person name="Lampietro C."/>
            <person name="Louis A."/>
            <person name="Herpin A."/>
            <person name="Echchiki A."/>
            <person name="Berthelot C."/>
            <person name="Parey E."/>
            <person name="Roest-Crollius H."/>
            <person name="Braasch I."/>
            <person name="Postlethwait J."/>
            <person name="Bobe J."/>
            <person name="Montfort J."/>
            <person name="Bouchez O."/>
            <person name="Begum T."/>
            <person name="Mejri S."/>
            <person name="Adams A."/>
            <person name="Chen W.-J."/>
            <person name="Guiguen Y."/>
        </authorList>
    </citation>
    <scope>NUCLEOTIDE SEQUENCE</scope>
    <source>
        <tissue evidence="22">Blood</tissue>
    </source>
</reference>
<evidence type="ECO:0000256" key="6">
    <source>
        <dbReference type="ARBA" id="ARBA00022674"/>
    </source>
</evidence>
<keyword evidence="8" id="KW-0677">Repeat</keyword>
<feature type="compositionally biased region" description="Pro residues" evidence="18">
    <location>
        <begin position="332"/>
        <end position="343"/>
    </location>
</feature>
<dbReference type="EMBL" id="JAERUA010000009">
    <property type="protein sequence ID" value="KAI1895796.1"/>
    <property type="molecule type" value="Genomic_DNA"/>
</dbReference>
<evidence type="ECO:0000259" key="20">
    <source>
        <dbReference type="PROSITE" id="PS50024"/>
    </source>
</evidence>
<comment type="function">
    <text evidence="16">Chondroitin sulfate-, heparin- and hyaluronan-binding protein. May serve to form a basic macromolecular scaffold comprising the insoluble interphotoreceptor matrix.</text>
</comment>
<protein>
    <recommendedName>
        <fullName evidence="14">Interphotoreceptor matrix proteoglycan 1</fullName>
    </recommendedName>
    <alternativeName>
        <fullName evidence="15">Sialoprotein associated with cones and rods</fullName>
    </alternativeName>
</protein>
<dbReference type="PANTHER" id="PTHR12199">
    <property type="entry name" value="INTERPHOTORECEPTOR MATRIX PROTEOGLYCAN"/>
    <property type="match status" value="1"/>
</dbReference>
<evidence type="ECO:0000256" key="9">
    <source>
        <dbReference type="ARBA" id="ARBA00022981"/>
    </source>
</evidence>
<evidence type="ECO:0000256" key="2">
    <source>
        <dbReference type="ARBA" id="ARBA00004504"/>
    </source>
</evidence>
<evidence type="ECO:0000256" key="1">
    <source>
        <dbReference type="ARBA" id="ARBA00004437"/>
    </source>
</evidence>
<evidence type="ECO:0000256" key="4">
    <source>
        <dbReference type="ARBA" id="ARBA00022525"/>
    </source>
</evidence>
<evidence type="ECO:0000256" key="19">
    <source>
        <dbReference type="SAM" id="Phobius"/>
    </source>
</evidence>
<dbReference type="SUPFAM" id="SSF82671">
    <property type="entry name" value="SEA domain"/>
    <property type="match status" value="2"/>
</dbReference>
<evidence type="ECO:0000313" key="22">
    <source>
        <dbReference type="EMBL" id="KAI1895796.1"/>
    </source>
</evidence>
<feature type="domain" description="SEA" evidence="20">
    <location>
        <begin position="80"/>
        <end position="183"/>
    </location>
</feature>
<evidence type="ECO:0000256" key="7">
    <source>
        <dbReference type="ARBA" id="ARBA00022729"/>
    </source>
</evidence>
<dbReference type="PROSITE" id="PS50026">
    <property type="entry name" value="EGF_3"/>
    <property type="match status" value="1"/>
</dbReference>
<dbReference type="GO" id="GO:0001917">
    <property type="term" value="C:photoreceptor inner segment"/>
    <property type="evidence" value="ECO:0007669"/>
    <property type="project" value="UniProtKB-SubCell"/>
</dbReference>
<comment type="subcellular location">
    <subcellularLocation>
        <location evidence="2">Cell projection</location>
        <location evidence="2">Cilium</location>
        <location evidence="2">Photoreceptor outer segment</location>
    </subcellularLocation>
    <subcellularLocation>
        <location evidence="1">Photoreceptor inner segment</location>
    </subcellularLocation>
    <subcellularLocation>
        <location evidence="3">Secreted</location>
        <location evidence="3">Extracellular space</location>
        <location evidence="3">Extracellular matrix</location>
        <location evidence="3">Interphotoreceptor matrix</location>
    </subcellularLocation>
</comment>
<comment type="caution">
    <text evidence="17">Lacks conserved residue(s) required for the propagation of feature annotation.</text>
</comment>
<evidence type="ECO:0000256" key="11">
    <source>
        <dbReference type="ARBA" id="ARBA00023180"/>
    </source>
</evidence>
<evidence type="ECO:0000256" key="18">
    <source>
        <dbReference type="SAM" id="MobiDB-lite"/>
    </source>
</evidence>
<feature type="region of interest" description="Disordered" evidence="18">
    <location>
        <begin position="477"/>
        <end position="496"/>
    </location>
</feature>
<feature type="domain" description="EGF-like" evidence="21">
    <location>
        <begin position="744"/>
        <end position="786"/>
    </location>
</feature>
<evidence type="ECO:0000256" key="13">
    <source>
        <dbReference type="ARBA" id="ARBA00023290"/>
    </source>
</evidence>
<dbReference type="Pfam" id="PF00008">
    <property type="entry name" value="EGF"/>
    <property type="match status" value="1"/>
</dbReference>
<dbReference type="GO" id="GO:0005540">
    <property type="term" value="F:hyaluronic acid binding"/>
    <property type="evidence" value="ECO:0007669"/>
    <property type="project" value="UniProtKB-KW"/>
</dbReference>
<evidence type="ECO:0000256" key="10">
    <source>
        <dbReference type="ARBA" id="ARBA00023170"/>
    </source>
</evidence>
<feature type="domain" description="SEA" evidence="20">
    <location>
        <begin position="560"/>
        <end position="703"/>
    </location>
</feature>
<keyword evidence="13" id="KW-0373">Hyaluronic acid</keyword>
<dbReference type="GO" id="GO:0033165">
    <property type="term" value="C:interphotoreceptor matrix"/>
    <property type="evidence" value="ECO:0007669"/>
    <property type="project" value="UniProtKB-SubCell"/>
</dbReference>
<evidence type="ECO:0000259" key="21">
    <source>
        <dbReference type="PROSITE" id="PS50026"/>
    </source>
</evidence>
<name>A0A8T3DI55_9TELE</name>
<dbReference type="InterPro" id="IPR000082">
    <property type="entry name" value="SEA_dom"/>
</dbReference>
<keyword evidence="23" id="KW-1185">Reference proteome</keyword>
<keyword evidence="6" id="KW-0358">Heparin-binding</keyword>
<accession>A0A8T3DI55</accession>
<dbReference type="GO" id="GO:0001750">
    <property type="term" value="C:photoreceptor outer segment"/>
    <property type="evidence" value="ECO:0007669"/>
    <property type="project" value="UniProtKB-SubCell"/>
</dbReference>
<feature type="region of interest" description="Disordered" evidence="18">
    <location>
        <begin position="245"/>
        <end position="294"/>
    </location>
</feature>
<feature type="region of interest" description="Disordered" evidence="18">
    <location>
        <begin position="506"/>
        <end position="551"/>
    </location>
</feature>
<evidence type="ECO:0000256" key="17">
    <source>
        <dbReference type="PROSITE-ProRule" id="PRU00076"/>
    </source>
</evidence>
<dbReference type="GO" id="GO:0007601">
    <property type="term" value="P:visual perception"/>
    <property type="evidence" value="ECO:0007669"/>
    <property type="project" value="InterPro"/>
</dbReference>
<dbReference type="PROSITE" id="PS50024">
    <property type="entry name" value="SEA"/>
    <property type="match status" value="2"/>
</dbReference>
<dbReference type="Proteomes" id="UP000829720">
    <property type="component" value="Unassembled WGS sequence"/>
</dbReference>
<keyword evidence="11" id="KW-0325">Glycoprotein</keyword>
<organism evidence="22 23">
    <name type="scientific">Albula goreensis</name>
    <dbReference type="NCBI Taxonomy" id="1534307"/>
    <lineage>
        <taxon>Eukaryota</taxon>
        <taxon>Metazoa</taxon>
        <taxon>Chordata</taxon>
        <taxon>Craniata</taxon>
        <taxon>Vertebrata</taxon>
        <taxon>Euteleostomi</taxon>
        <taxon>Actinopterygii</taxon>
        <taxon>Neopterygii</taxon>
        <taxon>Teleostei</taxon>
        <taxon>Albuliformes</taxon>
        <taxon>Albulidae</taxon>
        <taxon>Albula</taxon>
    </lineage>
</organism>
<dbReference type="InterPro" id="IPR036364">
    <property type="entry name" value="SEA_dom_sf"/>
</dbReference>
<dbReference type="Pfam" id="PF01390">
    <property type="entry name" value="SEA"/>
    <property type="match status" value="2"/>
</dbReference>
<feature type="compositionally biased region" description="Polar residues" evidence="18">
    <location>
        <begin position="284"/>
        <end position="294"/>
    </location>
</feature>
<dbReference type="GO" id="GO:0008201">
    <property type="term" value="F:heparin binding"/>
    <property type="evidence" value="ECO:0007669"/>
    <property type="project" value="UniProtKB-KW"/>
</dbReference>
<evidence type="ECO:0000256" key="12">
    <source>
        <dbReference type="ARBA" id="ARBA00023273"/>
    </source>
</evidence>
<gene>
    <name evidence="22" type="ORF">AGOR_G00110460</name>
</gene>